<dbReference type="EMBL" id="GIKN01007852">
    <property type="protein sequence ID" value="NIE50125.1"/>
    <property type="molecule type" value="Transcribed_RNA"/>
</dbReference>
<reference evidence="2" key="1">
    <citation type="submission" date="2020-03" db="EMBL/GenBank/DDBJ databases">
        <title>A transcriptome and proteome of the tick Rhipicephalus microplus shaped by the genetic composition of its hosts and developmental stage.</title>
        <authorList>
            <person name="Garcia G.R."/>
            <person name="Ribeiro J.M.C."/>
            <person name="Maruyama S.R."/>
            <person name="Gardinasse L.G."/>
            <person name="Nelson K."/>
            <person name="Ferreira B.R."/>
            <person name="Andrade T.G."/>
            <person name="Santos I.K.F.M."/>
        </authorList>
    </citation>
    <scope>NUCLEOTIDE SEQUENCE</scope>
    <source>
        <strain evidence="2">NSGR</strain>
        <tissue evidence="2">Salivary glands</tissue>
    </source>
</reference>
<protein>
    <submittedName>
        <fullName evidence="2">Uncharacterized protein</fullName>
    </submittedName>
</protein>
<feature type="transmembrane region" description="Helical" evidence="1">
    <location>
        <begin position="81"/>
        <end position="107"/>
    </location>
</feature>
<accession>A0A6G5AGK4</accession>
<keyword evidence="1" id="KW-0472">Membrane</keyword>
<proteinExistence type="predicted"/>
<keyword evidence="1" id="KW-0812">Transmembrane</keyword>
<evidence type="ECO:0000256" key="1">
    <source>
        <dbReference type="SAM" id="Phobius"/>
    </source>
</evidence>
<evidence type="ECO:0000313" key="2">
    <source>
        <dbReference type="EMBL" id="NIE50125.1"/>
    </source>
</evidence>
<dbReference type="AlphaFoldDB" id="A0A6G5AGK4"/>
<name>A0A6G5AGK4_RHIMP</name>
<organism evidence="2">
    <name type="scientific">Rhipicephalus microplus</name>
    <name type="common">Cattle tick</name>
    <name type="synonym">Boophilus microplus</name>
    <dbReference type="NCBI Taxonomy" id="6941"/>
    <lineage>
        <taxon>Eukaryota</taxon>
        <taxon>Metazoa</taxon>
        <taxon>Ecdysozoa</taxon>
        <taxon>Arthropoda</taxon>
        <taxon>Chelicerata</taxon>
        <taxon>Arachnida</taxon>
        <taxon>Acari</taxon>
        <taxon>Parasitiformes</taxon>
        <taxon>Ixodida</taxon>
        <taxon>Ixodoidea</taxon>
        <taxon>Ixodidae</taxon>
        <taxon>Rhipicephalinae</taxon>
        <taxon>Rhipicephalus</taxon>
        <taxon>Boophilus</taxon>
    </lineage>
</organism>
<sequence length="114" mass="12648">MASPFGWDMPLLSAVAQISHFNYPQPLGPPCGRIVFCKCRECPFLLEAACSVRLCDCERDSLSALVPFCRLLALASALLNYLLLLFSLICDLFVHTVISITCMYGFLIDTSVHE</sequence>
<keyword evidence="1" id="KW-1133">Transmembrane helix</keyword>